<reference evidence="3" key="1">
    <citation type="journal article" date="2019" name="Int. J. Syst. Evol. Microbiol.">
        <title>The Global Catalogue of Microorganisms (GCM) 10K type strain sequencing project: providing services to taxonomists for standard genome sequencing and annotation.</title>
        <authorList>
            <consortium name="The Broad Institute Genomics Platform"/>
            <consortium name="The Broad Institute Genome Sequencing Center for Infectious Disease"/>
            <person name="Wu L."/>
            <person name="Ma J."/>
        </authorList>
    </citation>
    <scope>NUCLEOTIDE SEQUENCE [LARGE SCALE GENOMIC DNA]</scope>
    <source>
        <strain evidence="3">CCUG 58938</strain>
    </source>
</reference>
<proteinExistence type="predicted"/>
<sequence>MRELSAVLTVLSAMITPAVLILASGSLLLTTSQRLNRAIDRARAISDLISNVKTMATYSKARKELLSTQIVSATKRSWLLQRAISSICVALALFVATSMSIGIIEVTQINYIWIPAVLGMIGISVLFYSTILFILETRIAYRSVQREMNFIIQENKDLNIDENATE</sequence>
<evidence type="ECO:0000313" key="2">
    <source>
        <dbReference type="EMBL" id="MFD1000750.1"/>
    </source>
</evidence>
<organism evidence="2 3">
    <name type="scientific">Ohtaekwangia kribbensis</name>
    <dbReference type="NCBI Taxonomy" id="688913"/>
    <lineage>
        <taxon>Bacteria</taxon>
        <taxon>Pseudomonadati</taxon>
        <taxon>Bacteroidota</taxon>
        <taxon>Cytophagia</taxon>
        <taxon>Cytophagales</taxon>
        <taxon>Fulvivirgaceae</taxon>
        <taxon>Ohtaekwangia</taxon>
    </lineage>
</organism>
<keyword evidence="1" id="KW-0472">Membrane</keyword>
<keyword evidence="1" id="KW-0812">Transmembrane</keyword>
<keyword evidence="1" id="KW-1133">Transmembrane helix</keyword>
<protein>
    <submittedName>
        <fullName evidence="2">DUF2721 domain-containing protein</fullName>
    </submittedName>
</protein>
<evidence type="ECO:0000313" key="3">
    <source>
        <dbReference type="Proteomes" id="UP001597112"/>
    </source>
</evidence>
<accession>A0ABW3K3F2</accession>
<evidence type="ECO:0000256" key="1">
    <source>
        <dbReference type="SAM" id="Phobius"/>
    </source>
</evidence>
<feature type="transmembrane region" description="Helical" evidence="1">
    <location>
        <begin position="83"/>
        <end position="104"/>
    </location>
</feature>
<dbReference type="EMBL" id="JBHTKA010000007">
    <property type="protein sequence ID" value="MFD1000750.1"/>
    <property type="molecule type" value="Genomic_DNA"/>
</dbReference>
<dbReference type="Pfam" id="PF11026">
    <property type="entry name" value="DUF2721"/>
    <property type="match status" value="1"/>
</dbReference>
<keyword evidence="3" id="KW-1185">Reference proteome</keyword>
<gene>
    <name evidence="2" type="ORF">ACFQ21_15595</name>
</gene>
<name>A0ABW3K3F2_9BACT</name>
<dbReference type="InterPro" id="IPR021279">
    <property type="entry name" value="DUF2721"/>
</dbReference>
<dbReference type="RefSeq" id="WP_377580205.1">
    <property type="nucleotide sequence ID" value="NZ_JBHTKA010000007.1"/>
</dbReference>
<dbReference type="Proteomes" id="UP001597112">
    <property type="component" value="Unassembled WGS sequence"/>
</dbReference>
<feature type="transmembrane region" description="Helical" evidence="1">
    <location>
        <begin position="6"/>
        <end position="29"/>
    </location>
</feature>
<comment type="caution">
    <text evidence="2">The sequence shown here is derived from an EMBL/GenBank/DDBJ whole genome shotgun (WGS) entry which is preliminary data.</text>
</comment>
<feature type="transmembrane region" description="Helical" evidence="1">
    <location>
        <begin position="110"/>
        <end position="135"/>
    </location>
</feature>